<evidence type="ECO:0000313" key="8">
    <source>
        <dbReference type="EMBL" id="GKV45773.1"/>
    </source>
</evidence>
<dbReference type="EMBL" id="BPVZ01000198">
    <property type="protein sequence ID" value="GKV45773.1"/>
    <property type="molecule type" value="Genomic_DNA"/>
</dbReference>
<dbReference type="GO" id="GO:0005509">
    <property type="term" value="F:calcium ion binding"/>
    <property type="evidence" value="ECO:0007669"/>
    <property type="project" value="InterPro"/>
</dbReference>
<dbReference type="Pfam" id="PF05757">
    <property type="entry name" value="PsbQ"/>
    <property type="match status" value="1"/>
</dbReference>
<keyword evidence="4" id="KW-0809">Transit peptide</keyword>
<dbReference type="GO" id="GO:0009535">
    <property type="term" value="C:chloroplast thylakoid membrane"/>
    <property type="evidence" value="ECO:0007669"/>
    <property type="project" value="UniProtKB-SubCell"/>
</dbReference>
<dbReference type="InterPro" id="IPR008797">
    <property type="entry name" value="PSII_PsbQ"/>
</dbReference>
<gene>
    <name evidence="8" type="ORF">SLEP1_g52820</name>
</gene>
<dbReference type="InterPro" id="IPR054099">
    <property type="entry name" value="PSII_PsbQ_pln"/>
</dbReference>
<dbReference type="InterPro" id="IPR023222">
    <property type="entry name" value="PsbQ-like_dom_sf"/>
</dbReference>
<keyword evidence="2" id="KW-0150">Chloroplast</keyword>
<keyword evidence="3" id="KW-0934">Plastid</keyword>
<comment type="caution">
    <text evidence="8">The sequence shown here is derived from an EMBL/GenBank/DDBJ whole genome shotgun (WGS) entry which is preliminary data.</text>
</comment>
<evidence type="ECO:0000256" key="5">
    <source>
        <dbReference type="ARBA" id="ARBA00023078"/>
    </source>
</evidence>
<sequence length="167" mass="19143">MVLGFATISLINTSTKSVAFAEDNGYWYTDLLPVDSVENNLANEKTGTRSFINNHIYIANLNTKNRMYRLRKYAFDLLAMADLIGPDTLNYVRKYLKLKSTFMYYDFDKIISAAPVDQKQPLTTLANKLFDSFEKLEDAAKTKDFPLTESCYQDTKVILEEVMARMA</sequence>
<dbReference type="FunFam" id="1.20.120.290:FF:000003">
    <property type="entry name" value="Photosynthetic NDH subunit of lumenal location 3, chloroplastic"/>
    <property type="match status" value="1"/>
</dbReference>
<reference evidence="8 9" key="1">
    <citation type="journal article" date="2021" name="Commun. Biol.">
        <title>The genome of Shorea leprosula (Dipterocarpaceae) highlights the ecological relevance of drought in aseasonal tropical rainforests.</title>
        <authorList>
            <person name="Ng K.K.S."/>
            <person name="Kobayashi M.J."/>
            <person name="Fawcett J.A."/>
            <person name="Hatakeyama M."/>
            <person name="Paape T."/>
            <person name="Ng C.H."/>
            <person name="Ang C.C."/>
            <person name="Tnah L.H."/>
            <person name="Lee C.T."/>
            <person name="Nishiyama T."/>
            <person name="Sese J."/>
            <person name="O'Brien M.J."/>
            <person name="Copetti D."/>
            <person name="Mohd Noor M.I."/>
            <person name="Ong R.C."/>
            <person name="Putra M."/>
            <person name="Sireger I.Z."/>
            <person name="Indrioko S."/>
            <person name="Kosugi Y."/>
            <person name="Izuno A."/>
            <person name="Isagi Y."/>
            <person name="Lee S.L."/>
            <person name="Shimizu K.K."/>
        </authorList>
    </citation>
    <scope>NUCLEOTIDE SEQUENCE [LARGE SCALE GENOMIC DNA]</scope>
    <source>
        <strain evidence="8">214</strain>
    </source>
</reference>
<dbReference type="AlphaFoldDB" id="A0AAV5M7G8"/>
<comment type="similarity">
    <text evidence="7">Belongs to the PsbQ family.</text>
</comment>
<name>A0AAV5M7G8_9ROSI</name>
<protein>
    <recommendedName>
        <fullName evidence="10">Photosynthetic NDH subunit of lumenal location 3, chloroplastic</fullName>
    </recommendedName>
</protein>
<dbReference type="GO" id="GO:0009654">
    <property type="term" value="C:photosystem II oxygen evolving complex"/>
    <property type="evidence" value="ECO:0007669"/>
    <property type="project" value="InterPro"/>
</dbReference>
<accession>A0AAV5M7G8</accession>
<keyword evidence="5" id="KW-0793">Thylakoid</keyword>
<evidence type="ECO:0000256" key="3">
    <source>
        <dbReference type="ARBA" id="ARBA00022640"/>
    </source>
</evidence>
<evidence type="ECO:0000313" key="9">
    <source>
        <dbReference type="Proteomes" id="UP001054252"/>
    </source>
</evidence>
<organism evidence="8 9">
    <name type="scientific">Rubroshorea leprosula</name>
    <dbReference type="NCBI Taxonomy" id="152421"/>
    <lineage>
        <taxon>Eukaryota</taxon>
        <taxon>Viridiplantae</taxon>
        <taxon>Streptophyta</taxon>
        <taxon>Embryophyta</taxon>
        <taxon>Tracheophyta</taxon>
        <taxon>Spermatophyta</taxon>
        <taxon>Magnoliopsida</taxon>
        <taxon>eudicotyledons</taxon>
        <taxon>Gunneridae</taxon>
        <taxon>Pentapetalae</taxon>
        <taxon>rosids</taxon>
        <taxon>malvids</taxon>
        <taxon>Malvales</taxon>
        <taxon>Dipterocarpaceae</taxon>
        <taxon>Rubroshorea</taxon>
    </lineage>
</organism>
<dbReference type="Gene3D" id="1.20.120.290">
    <property type="entry name" value="Oxygen-evolving enhancer protein 3 (PsbQ), four-helix up-down bundle"/>
    <property type="match status" value="1"/>
</dbReference>
<dbReference type="PANTHER" id="PTHR33399:SF2">
    <property type="entry name" value="PHOTOSYNTHETIC NDH SUBUNIT OF LUMENAL LOCATION 3, CHLOROPLASTIC"/>
    <property type="match status" value="1"/>
</dbReference>
<evidence type="ECO:0008006" key="10">
    <source>
        <dbReference type="Google" id="ProtNLM"/>
    </source>
</evidence>
<dbReference type="GO" id="GO:0009767">
    <property type="term" value="P:photosynthetic electron transport chain"/>
    <property type="evidence" value="ECO:0007669"/>
    <property type="project" value="TreeGrafter"/>
</dbReference>
<keyword evidence="9" id="KW-1185">Reference proteome</keyword>
<comment type="subcellular location">
    <subcellularLocation>
        <location evidence="1">Plastid</location>
        <location evidence="1">Chloroplast thylakoid membrane</location>
        <topology evidence="1">Peripheral membrane protein</topology>
        <orientation evidence="1">Lumenal side</orientation>
    </subcellularLocation>
</comment>
<evidence type="ECO:0000256" key="2">
    <source>
        <dbReference type="ARBA" id="ARBA00022528"/>
    </source>
</evidence>
<evidence type="ECO:0000256" key="6">
    <source>
        <dbReference type="ARBA" id="ARBA00023136"/>
    </source>
</evidence>
<dbReference type="SUPFAM" id="SSF101112">
    <property type="entry name" value="Oxygen-evolving enhancer protein 3"/>
    <property type="match status" value="1"/>
</dbReference>
<dbReference type="PANTHER" id="PTHR33399">
    <property type="entry name" value="OXYGEN-EVOLVING ENHANCER PROTEIN 3-1, CHLOROPLASTIC"/>
    <property type="match status" value="1"/>
</dbReference>
<dbReference type="GO" id="GO:0019898">
    <property type="term" value="C:extrinsic component of membrane"/>
    <property type="evidence" value="ECO:0007669"/>
    <property type="project" value="InterPro"/>
</dbReference>
<dbReference type="Proteomes" id="UP001054252">
    <property type="component" value="Unassembled WGS sequence"/>
</dbReference>
<evidence type="ECO:0000256" key="1">
    <source>
        <dbReference type="ARBA" id="ARBA00004622"/>
    </source>
</evidence>
<evidence type="ECO:0000256" key="7">
    <source>
        <dbReference type="ARBA" id="ARBA00035649"/>
    </source>
</evidence>
<proteinExistence type="inferred from homology"/>
<keyword evidence="6" id="KW-0472">Membrane</keyword>
<evidence type="ECO:0000256" key="4">
    <source>
        <dbReference type="ARBA" id="ARBA00022946"/>
    </source>
</evidence>